<dbReference type="InterPro" id="IPR042070">
    <property type="entry name" value="PucR_C-HTH_sf"/>
</dbReference>
<feature type="domain" description="PucR C-terminal helix-turn-helix" evidence="1">
    <location>
        <begin position="1"/>
        <end position="43"/>
    </location>
</feature>
<feature type="non-terminal residue" evidence="2">
    <location>
        <position position="1"/>
    </location>
</feature>
<dbReference type="RefSeq" id="WP_163848482.1">
    <property type="nucleotide sequence ID" value="NZ_JAAGVB010000175.1"/>
</dbReference>
<reference evidence="2 3" key="1">
    <citation type="submission" date="2020-01" db="EMBL/GenBank/DDBJ databases">
        <title>Genetics and antimicrobial susceptibilities of Nocardia species isolated from the soil; a comparison with species isolated from humans.</title>
        <authorList>
            <person name="Carrasco G."/>
            <person name="Monzon S."/>
            <person name="Sansegundo M."/>
            <person name="Garcia E."/>
            <person name="Garrido N."/>
            <person name="Medina M.J."/>
            <person name="Villalon P."/>
            <person name="Ramirez-Arocha A.C."/>
            <person name="Jimenez P."/>
            <person name="Cuesta I."/>
            <person name="Valdezate S."/>
        </authorList>
    </citation>
    <scope>NUCLEOTIDE SEQUENCE [LARGE SCALE GENOMIC DNA]</scope>
    <source>
        <strain evidence="2 3">CNM20110626</strain>
    </source>
</reference>
<dbReference type="PANTHER" id="PTHR33744">
    <property type="entry name" value="CARBOHYDRATE DIACID REGULATOR"/>
    <property type="match status" value="1"/>
</dbReference>
<dbReference type="Gene3D" id="1.10.10.2840">
    <property type="entry name" value="PucR C-terminal helix-turn-helix domain"/>
    <property type="match status" value="1"/>
</dbReference>
<dbReference type="EMBL" id="JAAGVB010000175">
    <property type="protein sequence ID" value="NEW36894.1"/>
    <property type="molecule type" value="Genomic_DNA"/>
</dbReference>
<dbReference type="Pfam" id="PF13556">
    <property type="entry name" value="HTH_30"/>
    <property type="match status" value="1"/>
</dbReference>
<evidence type="ECO:0000313" key="2">
    <source>
        <dbReference type="EMBL" id="NEW36894.1"/>
    </source>
</evidence>
<sequence length="61" mass="6909">QRTARILHVHPNTVDYRLRRIGRLTGLDLSPTEGLWYLRSALVARVSGDRQNTALGDRQPA</sequence>
<accession>A0A6P1CZC0</accession>
<organism evidence="2 3">
    <name type="scientific">Nocardia cyriacigeorgica</name>
    <dbReference type="NCBI Taxonomy" id="135487"/>
    <lineage>
        <taxon>Bacteria</taxon>
        <taxon>Bacillati</taxon>
        <taxon>Actinomycetota</taxon>
        <taxon>Actinomycetes</taxon>
        <taxon>Mycobacteriales</taxon>
        <taxon>Nocardiaceae</taxon>
        <taxon>Nocardia</taxon>
    </lineage>
</organism>
<proteinExistence type="predicted"/>
<dbReference type="PANTHER" id="PTHR33744:SF1">
    <property type="entry name" value="DNA-BINDING TRANSCRIPTIONAL ACTIVATOR ADER"/>
    <property type="match status" value="1"/>
</dbReference>
<protein>
    <submittedName>
        <fullName evidence="2">PucR family transcriptional regulator</fullName>
    </submittedName>
</protein>
<name>A0A6P1CZC0_9NOCA</name>
<evidence type="ECO:0000313" key="3">
    <source>
        <dbReference type="Proteomes" id="UP000471166"/>
    </source>
</evidence>
<dbReference type="Proteomes" id="UP000471166">
    <property type="component" value="Unassembled WGS sequence"/>
</dbReference>
<dbReference type="AlphaFoldDB" id="A0A6P1CZC0"/>
<dbReference type="InterPro" id="IPR025736">
    <property type="entry name" value="PucR_C-HTH_dom"/>
</dbReference>
<dbReference type="InterPro" id="IPR051448">
    <property type="entry name" value="CdaR-like_regulators"/>
</dbReference>
<gene>
    <name evidence="2" type="ORF">GV791_30725</name>
</gene>
<comment type="caution">
    <text evidence="2">The sequence shown here is derived from an EMBL/GenBank/DDBJ whole genome shotgun (WGS) entry which is preliminary data.</text>
</comment>
<evidence type="ECO:0000259" key="1">
    <source>
        <dbReference type="Pfam" id="PF13556"/>
    </source>
</evidence>